<protein>
    <recommendedName>
        <fullName evidence="3">Phage terminase Nu1 subunit (DNA packaging protein)</fullName>
    </recommendedName>
</protein>
<accession>A0ABW0GDN3</accession>
<keyword evidence="2" id="KW-1185">Reference proteome</keyword>
<sequence>MATQAEIAAHLDLSDRSVRDLKKRGVFHVDARGNMDLDACRVAYIRHLRERAAGRASEAADEEGADLALERALLAREQRERIALENAETRKELVRIGDYTAAVVSVLEMVKAKVLRVPAKVAKSDGKLKARIADALIEALTELSQTRIAEEVGGSDDDEPDDL</sequence>
<dbReference type="RefSeq" id="WP_376997966.1">
    <property type="nucleotide sequence ID" value="NZ_JBHSLC010000086.1"/>
</dbReference>
<reference evidence="2" key="1">
    <citation type="journal article" date="2019" name="Int. J. Syst. Evol. Microbiol.">
        <title>The Global Catalogue of Microorganisms (GCM) 10K type strain sequencing project: providing services to taxonomists for standard genome sequencing and annotation.</title>
        <authorList>
            <consortium name="The Broad Institute Genomics Platform"/>
            <consortium name="The Broad Institute Genome Sequencing Center for Infectious Disease"/>
            <person name="Wu L."/>
            <person name="Ma J."/>
        </authorList>
    </citation>
    <scope>NUCLEOTIDE SEQUENCE [LARGE SCALE GENOMIC DNA]</scope>
    <source>
        <strain evidence="2">CCUG 58760</strain>
    </source>
</reference>
<dbReference type="EMBL" id="JBHSLC010000086">
    <property type="protein sequence ID" value="MFC5358248.1"/>
    <property type="molecule type" value="Genomic_DNA"/>
</dbReference>
<proteinExistence type="predicted"/>
<evidence type="ECO:0000313" key="1">
    <source>
        <dbReference type="EMBL" id="MFC5358248.1"/>
    </source>
</evidence>
<dbReference type="Proteomes" id="UP001596166">
    <property type="component" value="Unassembled WGS sequence"/>
</dbReference>
<organism evidence="1 2">
    <name type="scientific">Azospirillum himalayense</name>
    <dbReference type="NCBI Taxonomy" id="654847"/>
    <lineage>
        <taxon>Bacteria</taxon>
        <taxon>Pseudomonadati</taxon>
        <taxon>Pseudomonadota</taxon>
        <taxon>Alphaproteobacteria</taxon>
        <taxon>Rhodospirillales</taxon>
        <taxon>Azospirillaceae</taxon>
        <taxon>Azospirillum</taxon>
    </lineage>
</organism>
<gene>
    <name evidence="1" type="ORF">ACFPMG_24995</name>
</gene>
<evidence type="ECO:0000313" key="2">
    <source>
        <dbReference type="Proteomes" id="UP001596166"/>
    </source>
</evidence>
<evidence type="ECO:0008006" key="3">
    <source>
        <dbReference type="Google" id="ProtNLM"/>
    </source>
</evidence>
<comment type="caution">
    <text evidence="1">The sequence shown here is derived from an EMBL/GenBank/DDBJ whole genome shotgun (WGS) entry which is preliminary data.</text>
</comment>
<name>A0ABW0GDN3_9PROT</name>